<protein>
    <recommendedName>
        <fullName evidence="5">Pectinesterase inhibitor domain-containing protein</fullName>
    </recommendedName>
</protein>
<dbReference type="InterPro" id="IPR034086">
    <property type="entry name" value="PMEI_plant"/>
</dbReference>
<evidence type="ECO:0000256" key="2">
    <source>
        <dbReference type="ARBA" id="ARBA00023157"/>
    </source>
</evidence>
<evidence type="ECO:0000259" key="5">
    <source>
        <dbReference type="SMART" id="SM00856"/>
    </source>
</evidence>
<dbReference type="Proteomes" id="UP000825729">
    <property type="component" value="Unassembled WGS sequence"/>
</dbReference>
<name>A0AAV7FEY8_ARIFI</name>
<proteinExistence type="inferred from homology"/>
<keyword evidence="7" id="KW-1185">Reference proteome</keyword>
<keyword evidence="1 4" id="KW-0732">Signal</keyword>
<dbReference type="CDD" id="cd15797">
    <property type="entry name" value="PMEI"/>
    <property type="match status" value="1"/>
</dbReference>
<organism evidence="6 7">
    <name type="scientific">Aristolochia fimbriata</name>
    <name type="common">White veined hardy Dutchman's pipe vine</name>
    <dbReference type="NCBI Taxonomy" id="158543"/>
    <lineage>
        <taxon>Eukaryota</taxon>
        <taxon>Viridiplantae</taxon>
        <taxon>Streptophyta</taxon>
        <taxon>Embryophyta</taxon>
        <taxon>Tracheophyta</taxon>
        <taxon>Spermatophyta</taxon>
        <taxon>Magnoliopsida</taxon>
        <taxon>Magnoliidae</taxon>
        <taxon>Piperales</taxon>
        <taxon>Aristolochiaceae</taxon>
        <taxon>Aristolochia</taxon>
    </lineage>
</organism>
<comment type="caution">
    <text evidence="6">The sequence shown here is derived from an EMBL/GenBank/DDBJ whole genome shotgun (WGS) entry which is preliminary data.</text>
</comment>
<dbReference type="EMBL" id="JAINDJ010000002">
    <property type="protein sequence ID" value="KAG9459478.1"/>
    <property type="molecule type" value="Genomic_DNA"/>
</dbReference>
<dbReference type="SMART" id="SM00856">
    <property type="entry name" value="PMEI"/>
    <property type="match status" value="1"/>
</dbReference>
<evidence type="ECO:0000256" key="4">
    <source>
        <dbReference type="SAM" id="SignalP"/>
    </source>
</evidence>
<dbReference type="PANTHER" id="PTHR35357:SF8">
    <property type="entry name" value="OS01G0111000 PROTEIN"/>
    <property type="match status" value="1"/>
</dbReference>
<gene>
    <name evidence="6" type="ORF">H6P81_003986</name>
</gene>
<feature type="signal peptide" evidence="4">
    <location>
        <begin position="1"/>
        <end position="27"/>
    </location>
</feature>
<evidence type="ECO:0000313" key="7">
    <source>
        <dbReference type="Proteomes" id="UP000825729"/>
    </source>
</evidence>
<dbReference type="GO" id="GO:0046910">
    <property type="term" value="F:pectinesterase inhibitor activity"/>
    <property type="evidence" value="ECO:0007669"/>
    <property type="project" value="InterPro"/>
</dbReference>
<dbReference type="AlphaFoldDB" id="A0AAV7FEY8"/>
<accession>A0AAV7FEY8</accession>
<sequence>MSSRKGGVLFPLLLLVLVCHVFSLASASDADIQKACAATDFPADCVAFLKGEPGSLEADLRGLAKIALHLSQRNASDTFAAMGNLAPVILHLDPRLRVPLGFCLQIYPGGVLDSIQTALKAIDDGDFNLASTSAAACGSRVTDCEKTFKEMQLTSPLKQQDCLQIKLCTVACELAVQLDH</sequence>
<feature type="domain" description="Pectinesterase inhibitor" evidence="5">
    <location>
        <begin position="27"/>
        <end position="165"/>
    </location>
</feature>
<dbReference type="SUPFAM" id="SSF101148">
    <property type="entry name" value="Plant invertase/pectin methylesterase inhibitor"/>
    <property type="match status" value="1"/>
</dbReference>
<evidence type="ECO:0000256" key="3">
    <source>
        <dbReference type="ARBA" id="ARBA00038471"/>
    </source>
</evidence>
<evidence type="ECO:0000256" key="1">
    <source>
        <dbReference type="ARBA" id="ARBA00022729"/>
    </source>
</evidence>
<dbReference type="Gene3D" id="1.20.140.40">
    <property type="entry name" value="Invertase/pectin methylesterase inhibitor family protein"/>
    <property type="match status" value="1"/>
</dbReference>
<dbReference type="InterPro" id="IPR006501">
    <property type="entry name" value="Pectinesterase_inhib_dom"/>
</dbReference>
<keyword evidence="2" id="KW-1015">Disulfide bond</keyword>
<dbReference type="InterPro" id="IPR035513">
    <property type="entry name" value="Invertase/methylesterase_inhib"/>
</dbReference>
<evidence type="ECO:0000313" key="6">
    <source>
        <dbReference type="EMBL" id="KAG9459478.1"/>
    </source>
</evidence>
<reference evidence="6 7" key="1">
    <citation type="submission" date="2021-07" db="EMBL/GenBank/DDBJ databases">
        <title>The Aristolochia fimbriata genome: insights into angiosperm evolution, floral development and chemical biosynthesis.</title>
        <authorList>
            <person name="Jiao Y."/>
        </authorList>
    </citation>
    <scope>NUCLEOTIDE SEQUENCE [LARGE SCALE GENOMIC DNA]</scope>
    <source>
        <strain evidence="6">IBCAS-2021</strain>
        <tissue evidence="6">Leaf</tissue>
    </source>
</reference>
<feature type="chain" id="PRO_5043372612" description="Pectinesterase inhibitor domain-containing protein" evidence="4">
    <location>
        <begin position="28"/>
        <end position="180"/>
    </location>
</feature>
<comment type="similarity">
    <text evidence="3">Belongs to the PMEI family.</text>
</comment>
<dbReference type="PANTHER" id="PTHR35357">
    <property type="entry name" value="OS02G0537100 PROTEIN"/>
    <property type="match status" value="1"/>
</dbReference>
<dbReference type="Pfam" id="PF04043">
    <property type="entry name" value="PMEI"/>
    <property type="match status" value="1"/>
</dbReference>
<dbReference type="NCBIfam" id="TIGR01614">
    <property type="entry name" value="PME_inhib"/>
    <property type="match status" value="1"/>
</dbReference>